<dbReference type="EMBL" id="MU157831">
    <property type="protein sequence ID" value="KAF9532566.1"/>
    <property type="molecule type" value="Genomic_DNA"/>
</dbReference>
<dbReference type="InterPro" id="IPR032675">
    <property type="entry name" value="LRR_dom_sf"/>
</dbReference>
<name>A0A9P6ENX3_9AGAR</name>
<accession>A0A9P6ENX3</accession>
<evidence type="ECO:0000313" key="1">
    <source>
        <dbReference type="EMBL" id="KAF9532566.1"/>
    </source>
</evidence>
<dbReference type="Proteomes" id="UP000807306">
    <property type="component" value="Unassembled WGS sequence"/>
</dbReference>
<reference evidence="1" key="1">
    <citation type="submission" date="2020-11" db="EMBL/GenBank/DDBJ databases">
        <authorList>
            <consortium name="DOE Joint Genome Institute"/>
            <person name="Ahrendt S."/>
            <person name="Riley R."/>
            <person name="Andreopoulos W."/>
            <person name="Labutti K."/>
            <person name="Pangilinan J."/>
            <person name="Ruiz-Duenas F.J."/>
            <person name="Barrasa J.M."/>
            <person name="Sanchez-Garcia M."/>
            <person name="Camarero S."/>
            <person name="Miyauchi S."/>
            <person name="Serrano A."/>
            <person name="Linde D."/>
            <person name="Babiker R."/>
            <person name="Drula E."/>
            <person name="Ayuso-Fernandez I."/>
            <person name="Pacheco R."/>
            <person name="Padilla G."/>
            <person name="Ferreira P."/>
            <person name="Barriuso J."/>
            <person name="Kellner H."/>
            <person name="Castanera R."/>
            <person name="Alfaro M."/>
            <person name="Ramirez L."/>
            <person name="Pisabarro A.G."/>
            <person name="Kuo A."/>
            <person name="Tritt A."/>
            <person name="Lipzen A."/>
            <person name="He G."/>
            <person name="Yan M."/>
            <person name="Ng V."/>
            <person name="Cullen D."/>
            <person name="Martin F."/>
            <person name="Rosso M.-N."/>
            <person name="Henrissat B."/>
            <person name="Hibbett D."/>
            <person name="Martinez A.T."/>
            <person name="Grigoriev I.V."/>
        </authorList>
    </citation>
    <scope>NUCLEOTIDE SEQUENCE</scope>
    <source>
        <strain evidence="1">CBS 506.95</strain>
    </source>
</reference>
<dbReference type="AlphaFoldDB" id="A0A9P6ENX3"/>
<evidence type="ECO:0000313" key="2">
    <source>
        <dbReference type="Proteomes" id="UP000807306"/>
    </source>
</evidence>
<organism evidence="1 2">
    <name type="scientific">Crepidotus variabilis</name>
    <dbReference type="NCBI Taxonomy" id="179855"/>
    <lineage>
        <taxon>Eukaryota</taxon>
        <taxon>Fungi</taxon>
        <taxon>Dikarya</taxon>
        <taxon>Basidiomycota</taxon>
        <taxon>Agaricomycotina</taxon>
        <taxon>Agaricomycetes</taxon>
        <taxon>Agaricomycetidae</taxon>
        <taxon>Agaricales</taxon>
        <taxon>Agaricineae</taxon>
        <taxon>Crepidotaceae</taxon>
        <taxon>Crepidotus</taxon>
    </lineage>
</organism>
<dbReference type="Gene3D" id="3.80.10.10">
    <property type="entry name" value="Ribonuclease Inhibitor"/>
    <property type="match status" value="1"/>
</dbReference>
<comment type="caution">
    <text evidence="1">The sequence shown here is derived from an EMBL/GenBank/DDBJ whole genome shotgun (WGS) entry which is preliminary data.</text>
</comment>
<proteinExistence type="predicted"/>
<dbReference type="OrthoDB" id="3541472at2759"/>
<gene>
    <name evidence="1" type="ORF">CPB83DRAFT_846985</name>
</gene>
<dbReference type="SUPFAM" id="SSF52047">
    <property type="entry name" value="RNI-like"/>
    <property type="match status" value="1"/>
</dbReference>
<protein>
    <submittedName>
        <fullName evidence="1">Uncharacterized protein</fullName>
    </submittedName>
</protein>
<sequence>MACCLFASLSPELIFAVSDLLPLNARKQLRLTNHAFGELLAGSVLDSICVFEKPENASDDVAFLVSLAAKGNQARLHIKSIRIGRLRNLILYETPEAYKPEWEPPEKAEDNIIAGFLACKNLRRISGHAMEGDSQWLLSLVLRTIETVQNLRELLINGHIFDHGIHFESLNSLESLSILDFDQVGENLPASVSELIPSCPHLISLEIHNPYGHNSWSKTHSLQALLGKLYEKQDFRRLSLHGFMVAFNHSTLRHIKNLVSLSITGQRDHCPDATHGKGAPCTDICDSSPSLWAALFESGIYLEEVEHDWISESLIEYLSSFSGLRTLQLQVQQFENHLQADAAKLEFFSRAFPKHASSLEMFIIDSTAESQWRCTPDFLQHIIGCPRLKRVGFGVDSAMLNKKLGKQDELPDTNIIKQFLDLALPSLHQLENAALHSAALNGYRRSRCGSSANLTAARTTALIEENIEHYQSPPGCQYLPCLYVPTEPSFWRIGHAGTCFTEIQFPGRESDCGWRLRYKRSPEWVGCHEDSLEREIAGDS</sequence>
<keyword evidence="2" id="KW-1185">Reference proteome</keyword>